<gene>
    <name evidence="1" type="ORF">L2E82_03464</name>
</gene>
<keyword evidence="2" id="KW-1185">Reference proteome</keyword>
<protein>
    <submittedName>
        <fullName evidence="1">Uncharacterized protein</fullName>
    </submittedName>
</protein>
<reference evidence="2" key="1">
    <citation type="journal article" date="2022" name="Mol. Ecol. Resour.">
        <title>The genomes of chicory, endive, great burdock and yacon provide insights into Asteraceae palaeo-polyploidization history and plant inulin production.</title>
        <authorList>
            <person name="Fan W."/>
            <person name="Wang S."/>
            <person name="Wang H."/>
            <person name="Wang A."/>
            <person name="Jiang F."/>
            <person name="Liu H."/>
            <person name="Zhao H."/>
            <person name="Xu D."/>
            <person name="Zhang Y."/>
        </authorList>
    </citation>
    <scope>NUCLEOTIDE SEQUENCE [LARGE SCALE GENOMIC DNA]</scope>
    <source>
        <strain evidence="2">cv. Punajuju</strain>
    </source>
</reference>
<proteinExistence type="predicted"/>
<accession>A0ACB9H3V7</accession>
<dbReference type="EMBL" id="CM042009">
    <property type="protein sequence ID" value="KAI3790432.1"/>
    <property type="molecule type" value="Genomic_DNA"/>
</dbReference>
<dbReference type="Proteomes" id="UP001055811">
    <property type="component" value="Linkage Group LG01"/>
</dbReference>
<name>A0ACB9H3V7_CICIN</name>
<reference evidence="1 2" key="2">
    <citation type="journal article" date="2022" name="Mol. Ecol. Resour.">
        <title>The genomes of chicory, endive, great burdock and yacon provide insights into Asteraceae paleo-polyploidization history and plant inulin production.</title>
        <authorList>
            <person name="Fan W."/>
            <person name="Wang S."/>
            <person name="Wang H."/>
            <person name="Wang A."/>
            <person name="Jiang F."/>
            <person name="Liu H."/>
            <person name="Zhao H."/>
            <person name="Xu D."/>
            <person name="Zhang Y."/>
        </authorList>
    </citation>
    <scope>NUCLEOTIDE SEQUENCE [LARGE SCALE GENOMIC DNA]</scope>
    <source>
        <strain evidence="2">cv. Punajuju</strain>
        <tissue evidence="1">Leaves</tissue>
    </source>
</reference>
<sequence length="313" mass="35369">MEENGKVLSHKLVGELKCLNTFPFLVNICAAEGLNKNMVKYLGGMWVLFNTKNEEEREKIKSNLEIQGCLKSIKKWDENFQIKDRIVLLKIEGLPPQARGPNNFIKIGRLWGDVIITDTCSESRTDWSFGKICVRTDCIDFIKESVEVIIGTDHIRIRVTELEGDRTEFQDEVNGGNKSENELEDYPSSDSGGQFSSTAEDEGSDEYSDDDVEGSCPDFVFQEIRNQKNLLPATHDKEHAKDIGIIEEKNDATQNSPHPLEDEVESGTFLYGLIDIRSLRKKRGDGDYALKLSIDPLRKKASQLVFCKKGSKL</sequence>
<evidence type="ECO:0000313" key="1">
    <source>
        <dbReference type="EMBL" id="KAI3790432.1"/>
    </source>
</evidence>
<comment type="caution">
    <text evidence="1">The sequence shown here is derived from an EMBL/GenBank/DDBJ whole genome shotgun (WGS) entry which is preliminary data.</text>
</comment>
<evidence type="ECO:0000313" key="2">
    <source>
        <dbReference type="Proteomes" id="UP001055811"/>
    </source>
</evidence>
<organism evidence="1 2">
    <name type="scientific">Cichorium intybus</name>
    <name type="common">Chicory</name>
    <dbReference type="NCBI Taxonomy" id="13427"/>
    <lineage>
        <taxon>Eukaryota</taxon>
        <taxon>Viridiplantae</taxon>
        <taxon>Streptophyta</taxon>
        <taxon>Embryophyta</taxon>
        <taxon>Tracheophyta</taxon>
        <taxon>Spermatophyta</taxon>
        <taxon>Magnoliopsida</taxon>
        <taxon>eudicotyledons</taxon>
        <taxon>Gunneridae</taxon>
        <taxon>Pentapetalae</taxon>
        <taxon>asterids</taxon>
        <taxon>campanulids</taxon>
        <taxon>Asterales</taxon>
        <taxon>Asteraceae</taxon>
        <taxon>Cichorioideae</taxon>
        <taxon>Cichorieae</taxon>
        <taxon>Cichoriinae</taxon>
        <taxon>Cichorium</taxon>
    </lineage>
</organism>